<name>A0A834W5R6_9FABA</name>
<dbReference type="PANTHER" id="PTHR34197">
    <property type="entry name" value="OS04G0591300 PROTEIN"/>
    <property type="match status" value="1"/>
</dbReference>
<gene>
    <name evidence="1" type="ORF">G2W53_036236</name>
</gene>
<dbReference type="Proteomes" id="UP000634136">
    <property type="component" value="Unassembled WGS sequence"/>
</dbReference>
<reference evidence="1" key="1">
    <citation type="submission" date="2020-09" db="EMBL/GenBank/DDBJ databases">
        <title>Genome-Enabled Discovery of Anthraquinone Biosynthesis in Senna tora.</title>
        <authorList>
            <person name="Kang S.-H."/>
            <person name="Pandey R.P."/>
            <person name="Lee C.-M."/>
            <person name="Sim J.-S."/>
            <person name="Jeong J.-T."/>
            <person name="Choi B.-S."/>
            <person name="Jung M."/>
            <person name="Ginzburg D."/>
            <person name="Zhao K."/>
            <person name="Won S.Y."/>
            <person name="Oh T.-J."/>
            <person name="Yu Y."/>
            <person name="Kim N.-H."/>
            <person name="Lee O.R."/>
            <person name="Lee T.-H."/>
            <person name="Bashyal P."/>
            <person name="Kim T.-S."/>
            <person name="Lee W.-H."/>
            <person name="Kawkins C."/>
            <person name="Kim C.-K."/>
            <person name="Kim J.S."/>
            <person name="Ahn B.O."/>
            <person name="Rhee S.Y."/>
            <person name="Sohng J.K."/>
        </authorList>
    </citation>
    <scope>NUCLEOTIDE SEQUENCE</scope>
    <source>
        <tissue evidence="1">Leaf</tissue>
    </source>
</reference>
<evidence type="ECO:0000313" key="2">
    <source>
        <dbReference type="Proteomes" id="UP000634136"/>
    </source>
</evidence>
<protein>
    <submittedName>
        <fullName evidence="1">DUF740 family protein</fullName>
    </submittedName>
</protein>
<keyword evidence="2" id="KW-1185">Reference proteome</keyword>
<proteinExistence type="predicted"/>
<sequence>MAFYLDEEEVWKCPKHPSKRRRTGICPTCLRERLASLCPDCANVRPCSCCPATTSSSSSSSSSSSHFSRFSVDTDANGGLKRSRSVAIPFLRSRSRFPAAGDRELDLDAAAAKDSSSGLAKSRSARWFLSVFKPPKSNRSGGVQEQDSSECVDEIVESVNSKAAMMRKSRSVAVSSSRDGELRGTKKGKGWYFPSPIKAFRQFNKPPKVFREAAVYGTMDSVQPQKDIHMHTNVLLFSNYKLHYPTQEKASVLALGYVGVGLPVFKEMQPNNYKPLERDQLEDPNPSV</sequence>
<organism evidence="1 2">
    <name type="scientific">Senna tora</name>
    <dbReference type="NCBI Taxonomy" id="362788"/>
    <lineage>
        <taxon>Eukaryota</taxon>
        <taxon>Viridiplantae</taxon>
        <taxon>Streptophyta</taxon>
        <taxon>Embryophyta</taxon>
        <taxon>Tracheophyta</taxon>
        <taxon>Spermatophyta</taxon>
        <taxon>Magnoliopsida</taxon>
        <taxon>eudicotyledons</taxon>
        <taxon>Gunneridae</taxon>
        <taxon>Pentapetalae</taxon>
        <taxon>rosids</taxon>
        <taxon>fabids</taxon>
        <taxon>Fabales</taxon>
        <taxon>Fabaceae</taxon>
        <taxon>Caesalpinioideae</taxon>
        <taxon>Cassia clade</taxon>
        <taxon>Senna</taxon>
    </lineage>
</organism>
<accession>A0A834W5R6</accession>
<dbReference type="PANTHER" id="PTHR34197:SF2">
    <property type="entry name" value="OS04G0591300 PROTEIN"/>
    <property type="match status" value="1"/>
</dbReference>
<dbReference type="AlphaFoldDB" id="A0A834W5R6"/>
<dbReference type="EMBL" id="JAAIUW010000011">
    <property type="protein sequence ID" value="KAF7809493.1"/>
    <property type="molecule type" value="Genomic_DNA"/>
</dbReference>
<comment type="caution">
    <text evidence="1">The sequence shown here is derived from an EMBL/GenBank/DDBJ whole genome shotgun (WGS) entry which is preliminary data.</text>
</comment>
<dbReference type="OrthoDB" id="691764at2759"/>
<evidence type="ECO:0000313" key="1">
    <source>
        <dbReference type="EMBL" id="KAF7809493.1"/>
    </source>
</evidence>